<comment type="subcellular location">
    <subcellularLocation>
        <location evidence="3">Nucleus</location>
    </subcellularLocation>
</comment>
<accession>A0A1E4SQZ6</accession>
<sequence>MFSSLLPKPKHAPYDPSLNVRVSRTTSRHSSQLLHLPKSSNKTIIDNPHTNNTISKLHLNPDGTLDYNLTIASATGSNVQASYEDTIALKKRFPKLKHHFPRYDLHTSPDSSLQKTVRETKKAIAALMNRGAGSSSKSTNEVSYVKYENNSLVEGEDRGRVIQIREFQEDPMLPPKFKLRKNRHKEPSPPPPILKNTNASQTKLTKEDREKWNIPAAISNWKNNQGFTISLDKRVMAANGGKEEEVPDLNIEKFGKLSSALENADKEAREEIRIRNEMMRELAIKEKQEKEAKLRELAEATRRERGKRANHDGGSDWKRRK</sequence>
<dbReference type="EMBL" id="KV453909">
    <property type="protein sequence ID" value="ODV81918.1"/>
    <property type="molecule type" value="Genomic_DNA"/>
</dbReference>
<dbReference type="GO" id="GO:0000398">
    <property type="term" value="P:mRNA splicing, via spliceosome"/>
    <property type="evidence" value="ECO:0007669"/>
    <property type="project" value="InterPro"/>
</dbReference>
<comment type="subunit">
    <text evidence="3">Associated with the spliceosome.</text>
</comment>
<dbReference type="OrthoDB" id="666364at2759"/>
<dbReference type="InterPro" id="IPR004015">
    <property type="entry name" value="SKI-int_prot_SKIP_SNW-dom"/>
</dbReference>
<keyword evidence="3" id="KW-0539">Nucleus</keyword>
<protein>
    <recommendedName>
        <fullName evidence="2 3">Pre-mRNA-processing protein 45</fullName>
    </recommendedName>
</protein>
<gene>
    <name evidence="6" type="ORF">CANTADRAFT_43791</name>
</gene>
<evidence type="ECO:0000256" key="4">
    <source>
        <dbReference type="SAM" id="MobiDB-lite"/>
    </source>
</evidence>
<feature type="domain" description="SKI-interacting protein SKIP SNW" evidence="5">
    <location>
        <begin position="144"/>
        <end position="305"/>
    </location>
</feature>
<feature type="region of interest" description="Disordered" evidence="4">
    <location>
        <begin position="294"/>
        <end position="321"/>
    </location>
</feature>
<dbReference type="Proteomes" id="UP000094285">
    <property type="component" value="Unassembled WGS sequence"/>
</dbReference>
<evidence type="ECO:0000256" key="1">
    <source>
        <dbReference type="ARBA" id="ARBA00010197"/>
    </source>
</evidence>
<dbReference type="STRING" id="984487.A0A1E4SQZ6"/>
<evidence type="ECO:0000259" key="5">
    <source>
        <dbReference type="Pfam" id="PF02731"/>
    </source>
</evidence>
<dbReference type="PANTHER" id="PTHR12096">
    <property type="entry name" value="NUCLEAR PROTEIN SKIP-RELATED"/>
    <property type="match status" value="1"/>
</dbReference>
<organism evidence="6 7">
    <name type="scientific">Suhomyces tanzawaensis NRRL Y-17324</name>
    <dbReference type="NCBI Taxonomy" id="984487"/>
    <lineage>
        <taxon>Eukaryota</taxon>
        <taxon>Fungi</taxon>
        <taxon>Dikarya</taxon>
        <taxon>Ascomycota</taxon>
        <taxon>Saccharomycotina</taxon>
        <taxon>Pichiomycetes</taxon>
        <taxon>Debaryomycetaceae</taxon>
        <taxon>Suhomyces</taxon>
    </lineage>
</organism>
<keyword evidence="3" id="KW-0747">Spliceosome</keyword>
<dbReference type="GeneID" id="30983146"/>
<reference evidence="7" key="1">
    <citation type="submission" date="2016-05" db="EMBL/GenBank/DDBJ databases">
        <title>Comparative genomics of biotechnologically important yeasts.</title>
        <authorList>
            <consortium name="DOE Joint Genome Institute"/>
            <person name="Riley R."/>
            <person name="Haridas S."/>
            <person name="Wolfe K.H."/>
            <person name="Lopes M.R."/>
            <person name="Hittinger C.T."/>
            <person name="Goker M."/>
            <person name="Salamov A."/>
            <person name="Wisecaver J."/>
            <person name="Long T.M."/>
            <person name="Aerts A.L."/>
            <person name="Barry K."/>
            <person name="Choi C."/>
            <person name="Clum A."/>
            <person name="Coughlan A.Y."/>
            <person name="Deshpande S."/>
            <person name="Douglass A.P."/>
            <person name="Hanson S.J."/>
            <person name="Klenk H.-P."/>
            <person name="Labutti K."/>
            <person name="Lapidus A."/>
            <person name="Lindquist E."/>
            <person name="Lipzen A."/>
            <person name="Meier-Kolthoff J.P."/>
            <person name="Ohm R.A."/>
            <person name="Otillar R.P."/>
            <person name="Pangilinan J."/>
            <person name="Peng Y."/>
            <person name="Rokas A."/>
            <person name="Rosa C.A."/>
            <person name="Scheuner C."/>
            <person name="Sibirny A.A."/>
            <person name="Slot J.C."/>
            <person name="Stielow J.B."/>
            <person name="Sun H."/>
            <person name="Kurtzman C.P."/>
            <person name="Blackwell M."/>
            <person name="Grigoriev I.V."/>
            <person name="Jeffries T.W."/>
        </authorList>
    </citation>
    <scope>NUCLEOTIDE SEQUENCE [LARGE SCALE GENOMIC DNA]</scope>
    <source>
        <strain evidence="7">NRRL Y-17324</strain>
    </source>
</reference>
<evidence type="ECO:0000313" key="6">
    <source>
        <dbReference type="EMBL" id="ODV81918.1"/>
    </source>
</evidence>
<keyword evidence="3" id="KW-0508">mRNA splicing</keyword>
<feature type="region of interest" description="Disordered" evidence="4">
    <location>
        <begin position="179"/>
        <end position="201"/>
    </location>
</feature>
<proteinExistence type="inferred from homology"/>
<keyword evidence="7" id="KW-1185">Reference proteome</keyword>
<evidence type="ECO:0000256" key="3">
    <source>
        <dbReference type="RuleBase" id="RU367140"/>
    </source>
</evidence>
<dbReference type="AlphaFoldDB" id="A0A1E4SQZ6"/>
<dbReference type="RefSeq" id="XP_020067040.1">
    <property type="nucleotide sequence ID" value="XM_020209010.1"/>
</dbReference>
<feature type="region of interest" description="Disordered" evidence="4">
    <location>
        <begin position="13"/>
        <end position="32"/>
    </location>
</feature>
<keyword evidence="3" id="KW-0507">mRNA processing</keyword>
<dbReference type="GO" id="GO:0005681">
    <property type="term" value="C:spliceosomal complex"/>
    <property type="evidence" value="ECO:0007669"/>
    <property type="project" value="UniProtKB-UniRule"/>
</dbReference>
<comment type="similarity">
    <text evidence="1 3">Belongs to the SNW family.</text>
</comment>
<name>A0A1E4SQZ6_9ASCO</name>
<feature type="compositionally biased region" description="Low complexity" evidence="4">
    <location>
        <begin position="20"/>
        <end position="31"/>
    </location>
</feature>
<evidence type="ECO:0000313" key="7">
    <source>
        <dbReference type="Proteomes" id="UP000094285"/>
    </source>
</evidence>
<evidence type="ECO:0000256" key="2">
    <source>
        <dbReference type="ARBA" id="ARBA00022160"/>
    </source>
</evidence>
<comment type="function">
    <text evidence="3">Involved in pre-mRNA splicing.</text>
</comment>
<dbReference type="InterPro" id="IPR017862">
    <property type="entry name" value="SKI-int_prot_SKIP"/>
</dbReference>
<dbReference type="Pfam" id="PF02731">
    <property type="entry name" value="SKIP_SNW"/>
    <property type="match status" value="1"/>
</dbReference>